<evidence type="ECO:0000256" key="2">
    <source>
        <dbReference type="SAM" id="SignalP"/>
    </source>
</evidence>
<feature type="region of interest" description="Disordered" evidence="1">
    <location>
        <begin position="652"/>
        <end position="684"/>
    </location>
</feature>
<dbReference type="InterPro" id="IPR011990">
    <property type="entry name" value="TPR-like_helical_dom_sf"/>
</dbReference>
<evidence type="ECO:0000256" key="1">
    <source>
        <dbReference type="SAM" id="MobiDB-lite"/>
    </source>
</evidence>
<dbReference type="STRING" id="927083.DB32_004682"/>
<keyword evidence="2" id="KW-0732">Signal</keyword>
<name>A0A0F6W551_9BACT</name>
<dbReference type="Proteomes" id="UP000034883">
    <property type="component" value="Chromosome"/>
</dbReference>
<sequence>MRARRLILLVSLSALVASGVVHAQDDEGGDDDLGELLGPEALGAIERFVPPGMEASPEELAAWQEADQGHHIKARELAERIVARNPSSYVGHFVLGYVHHQGEANFPRALFHLDRAYRLYSARWGEPPNPSAPWRWHSMMLRFLVYAHADLEHYEEQIAWMRRFNEVYDPDMIGEMAWPLMKLRRFDEARQVARAAQASDSPWQVEVALNALCAVEFEAGDDRASYDACRAAMELRGGDPRSQSAVDFTNFAEAARAVFRLDEAERVDQLATQAQVSWYGNPHVELGELYVREGRFVEALDQLKQVPRYRARRPPHVQDSDRNEARRALAEFFLVIGRSQDAARIAHRAVVAPDRRGHNSRDPAQDEAIAALLDRRARVMEAQRLVVESLGAPFYERVWATMQSWSLRLDAWKSGRQAARALADDTRLVGTFMIGTSRSAVLPPWLAGELVQVLGPGVASEAVRRARAEDRREGAGAYYDAFEAEAALESGDSQRARELALRALSALQPAETLLRARMHAIAAESARRSGEIQRALESYDEAFQTDPGIFPRLELAVPVRITMRGGAVAEHAGDLVASSPRFVSSESALRVEIEASPSSARACLIGASGSVLACAEEARRGSESDDDYGARLATAFHAAAFAPRIDLSQADANGLDGSNVSARDPLRTLFGSDGDGTEVEVDEE</sequence>
<accession>A0A0F6W551</accession>
<dbReference type="SUPFAM" id="SSF48452">
    <property type="entry name" value="TPR-like"/>
    <property type="match status" value="2"/>
</dbReference>
<dbReference type="EMBL" id="CP011125">
    <property type="protein sequence ID" value="AKF07533.1"/>
    <property type="molecule type" value="Genomic_DNA"/>
</dbReference>
<dbReference type="KEGG" id="samy:DB32_004682"/>
<proteinExistence type="predicted"/>
<dbReference type="RefSeq" id="WP_157069306.1">
    <property type="nucleotide sequence ID" value="NZ_CP011125.1"/>
</dbReference>
<feature type="signal peptide" evidence="2">
    <location>
        <begin position="1"/>
        <end position="23"/>
    </location>
</feature>
<gene>
    <name evidence="3" type="ORF">DB32_004682</name>
</gene>
<protein>
    <recommendedName>
        <fullName evidence="5">Tetratricopeptide repeat protein</fullName>
    </recommendedName>
</protein>
<keyword evidence="4" id="KW-1185">Reference proteome</keyword>
<feature type="compositionally biased region" description="Acidic residues" evidence="1">
    <location>
        <begin position="675"/>
        <end position="684"/>
    </location>
</feature>
<evidence type="ECO:0000313" key="3">
    <source>
        <dbReference type="EMBL" id="AKF07533.1"/>
    </source>
</evidence>
<dbReference type="AlphaFoldDB" id="A0A0F6W551"/>
<evidence type="ECO:0000313" key="4">
    <source>
        <dbReference type="Proteomes" id="UP000034883"/>
    </source>
</evidence>
<evidence type="ECO:0008006" key="5">
    <source>
        <dbReference type="Google" id="ProtNLM"/>
    </source>
</evidence>
<reference evidence="3 4" key="1">
    <citation type="submission" date="2015-03" db="EMBL/GenBank/DDBJ databases">
        <title>Genome assembly of Sandaracinus amylolyticus DSM 53668.</title>
        <authorList>
            <person name="Sharma G."/>
            <person name="Subramanian S."/>
        </authorList>
    </citation>
    <scope>NUCLEOTIDE SEQUENCE [LARGE SCALE GENOMIC DNA]</scope>
    <source>
        <strain evidence="3 4">DSM 53668</strain>
    </source>
</reference>
<organism evidence="3 4">
    <name type="scientific">Sandaracinus amylolyticus</name>
    <dbReference type="NCBI Taxonomy" id="927083"/>
    <lineage>
        <taxon>Bacteria</taxon>
        <taxon>Pseudomonadati</taxon>
        <taxon>Myxococcota</taxon>
        <taxon>Polyangia</taxon>
        <taxon>Polyangiales</taxon>
        <taxon>Sandaracinaceae</taxon>
        <taxon>Sandaracinus</taxon>
    </lineage>
</organism>
<feature type="chain" id="PRO_5002511171" description="Tetratricopeptide repeat protein" evidence="2">
    <location>
        <begin position="24"/>
        <end position="684"/>
    </location>
</feature>
<dbReference type="Gene3D" id="1.25.40.10">
    <property type="entry name" value="Tetratricopeptide repeat domain"/>
    <property type="match status" value="2"/>
</dbReference>
<dbReference type="OrthoDB" id="7052525at2"/>